<dbReference type="PROSITE" id="PS51257">
    <property type="entry name" value="PROKAR_LIPOPROTEIN"/>
    <property type="match status" value="1"/>
</dbReference>
<evidence type="ECO:0000313" key="2">
    <source>
        <dbReference type="EMBL" id="OGC88711.1"/>
    </source>
</evidence>
<dbReference type="EMBL" id="MEXB01000004">
    <property type="protein sequence ID" value="OGC88711.1"/>
    <property type="molecule type" value="Genomic_DNA"/>
</dbReference>
<dbReference type="Proteomes" id="UP000176568">
    <property type="component" value="Unassembled WGS sequence"/>
</dbReference>
<evidence type="ECO:0000256" key="1">
    <source>
        <dbReference type="SAM" id="MobiDB-lite"/>
    </source>
</evidence>
<name>A0A1F4Y478_9BACT</name>
<protein>
    <recommendedName>
        <fullName evidence="4">Lipoprotein</fullName>
    </recommendedName>
</protein>
<dbReference type="AlphaFoldDB" id="A0A1F4Y478"/>
<evidence type="ECO:0008006" key="4">
    <source>
        <dbReference type="Google" id="ProtNLM"/>
    </source>
</evidence>
<comment type="caution">
    <text evidence="2">The sequence shown here is derived from an EMBL/GenBank/DDBJ whole genome shotgun (WGS) entry which is preliminary data.</text>
</comment>
<gene>
    <name evidence="2" type="ORF">A2419_03035</name>
</gene>
<sequence length="176" mass="18515">MRILLGILAILILAGCTPEPKTSPPSKPPPTAEVDPRASSFTNPNTASAVSKERDPGGFTSAYIRNARYAAANNLPVEIRGTCLSSCILKLASGANLCVDPKATLGVHEPRVSGSRSSAIYSGARAEKTLREVQEVLPACAAKLFKEKGGFDGGKMTTFSGREVIEACPQIKKCPN</sequence>
<reference evidence="2 3" key="1">
    <citation type="journal article" date="2016" name="Nat. Commun.">
        <title>Thousands of microbial genomes shed light on interconnected biogeochemical processes in an aquifer system.</title>
        <authorList>
            <person name="Anantharaman K."/>
            <person name="Brown C.T."/>
            <person name="Hug L.A."/>
            <person name="Sharon I."/>
            <person name="Castelle C.J."/>
            <person name="Probst A.J."/>
            <person name="Thomas B.C."/>
            <person name="Singh A."/>
            <person name="Wilkins M.J."/>
            <person name="Karaoz U."/>
            <person name="Brodie E.L."/>
            <person name="Williams K.H."/>
            <person name="Hubbard S.S."/>
            <person name="Banfield J.F."/>
        </authorList>
    </citation>
    <scope>NUCLEOTIDE SEQUENCE [LARGE SCALE GENOMIC DNA]</scope>
</reference>
<feature type="compositionally biased region" description="Pro residues" evidence="1">
    <location>
        <begin position="21"/>
        <end position="31"/>
    </location>
</feature>
<dbReference type="STRING" id="1797247.A2419_03035"/>
<evidence type="ECO:0000313" key="3">
    <source>
        <dbReference type="Proteomes" id="UP000176568"/>
    </source>
</evidence>
<proteinExistence type="predicted"/>
<feature type="region of interest" description="Disordered" evidence="1">
    <location>
        <begin position="19"/>
        <end position="54"/>
    </location>
</feature>
<accession>A0A1F4Y478</accession>
<organism evidence="2 3">
    <name type="scientific">Candidatus Adlerbacteria bacterium RIFOXYC1_FULL_48_26</name>
    <dbReference type="NCBI Taxonomy" id="1797247"/>
    <lineage>
        <taxon>Bacteria</taxon>
        <taxon>Candidatus Adleribacteriota</taxon>
    </lineage>
</organism>
<feature type="compositionally biased region" description="Polar residues" evidence="1">
    <location>
        <begin position="39"/>
        <end position="49"/>
    </location>
</feature>